<comment type="caution">
    <text evidence="6">The sequence shown here is derived from an EMBL/GenBank/DDBJ whole genome shotgun (WGS) entry which is preliminary data.</text>
</comment>
<keyword evidence="7" id="KW-1185">Reference proteome</keyword>
<evidence type="ECO:0000256" key="3">
    <source>
        <dbReference type="ARBA" id="ARBA00022989"/>
    </source>
</evidence>
<dbReference type="Proteomes" id="UP001595443">
    <property type="component" value="Unassembled WGS sequence"/>
</dbReference>
<comment type="subcellular location">
    <subcellularLocation>
        <location evidence="1">Membrane</location>
        <topology evidence="1">Multi-pass membrane protein</topology>
    </subcellularLocation>
</comment>
<proteinExistence type="predicted"/>
<feature type="transmembrane region" description="Helical" evidence="5">
    <location>
        <begin position="149"/>
        <end position="172"/>
    </location>
</feature>
<feature type="transmembrane region" description="Helical" evidence="5">
    <location>
        <begin position="79"/>
        <end position="102"/>
    </location>
</feature>
<keyword evidence="4 5" id="KW-0472">Membrane</keyword>
<organism evidence="6 7">
    <name type="scientific">Acidimangrovimonas pyrenivorans</name>
    <dbReference type="NCBI Taxonomy" id="2030798"/>
    <lineage>
        <taxon>Bacteria</taxon>
        <taxon>Pseudomonadati</taxon>
        <taxon>Pseudomonadota</taxon>
        <taxon>Alphaproteobacteria</taxon>
        <taxon>Rhodobacterales</taxon>
        <taxon>Paracoccaceae</taxon>
        <taxon>Acidimangrovimonas</taxon>
    </lineage>
</organism>
<dbReference type="Pfam" id="PF07681">
    <property type="entry name" value="DoxX"/>
    <property type="match status" value="1"/>
</dbReference>
<keyword evidence="2 5" id="KW-0812">Transmembrane</keyword>
<reference evidence="7" key="1">
    <citation type="journal article" date="2019" name="Int. J. Syst. Evol. Microbiol.">
        <title>The Global Catalogue of Microorganisms (GCM) 10K type strain sequencing project: providing services to taxonomists for standard genome sequencing and annotation.</title>
        <authorList>
            <consortium name="The Broad Institute Genomics Platform"/>
            <consortium name="The Broad Institute Genome Sequencing Center for Infectious Disease"/>
            <person name="Wu L."/>
            <person name="Ma J."/>
        </authorList>
    </citation>
    <scope>NUCLEOTIDE SEQUENCE [LARGE SCALE GENOMIC DNA]</scope>
    <source>
        <strain evidence="7">KCTC 62192</strain>
    </source>
</reference>
<gene>
    <name evidence="6" type="ORF">ACFOES_01890</name>
</gene>
<evidence type="ECO:0000256" key="5">
    <source>
        <dbReference type="SAM" id="Phobius"/>
    </source>
</evidence>
<keyword evidence="3 5" id="KW-1133">Transmembrane helix</keyword>
<accession>A0ABV7AC04</accession>
<dbReference type="InterPro" id="IPR032808">
    <property type="entry name" value="DoxX"/>
</dbReference>
<evidence type="ECO:0000313" key="7">
    <source>
        <dbReference type="Proteomes" id="UP001595443"/>
    </source>
</evidence>
<name>A0ABV7AC04_9RHOB</name>
<dbReference type="EMBL" id="JBHRSK010000002">
    <property type="protein sequence ID" value="MFC2966833.1"/>
    <property type="molecule type" value="Genomic_DNA"/>
</dbReference>
<dbReference type="RefSeq" id="WP_377831458.1">
    <property type="nucleotide sequence ID" value="NZ_JBHRSK010000002.1"/>
</dbReference>
<evidence type="ECO:0000256" key="1">
    <source>
        <dbReference type="ARBA" id="ARBA00004141"/>
    </source>
</evidence>
<evidence type="ECO:0000256" key="2">
    <source>
        <dbReference type="ARBA" id="ARBA00022692"/>
    </source>
</evidence>
<evidence type="ECO:0000256" key="4">
    <source>
        <dbReference type="ARBA" id="ARBA00023136"/>
    </source>
</evidence>
<evidence type="ECO:0000313" key="6">
    <source>
        <dbReference type="EMBL" id="MFC2966833.1"/>
    </source>
</evidence>
<sequence>MRRALTALFAPQNRPGPAGASALSLLARLVFASVLLRFFLSSFATKIDGFGLSAGAYVQILPRQMEAAGYDPAMLSWPLHLVVGAGTLAELMLPLLVVLGLATRPAALAMLGFVAVMSLTDIYGHGIEAATIGHLFDTDPYGTILDQRLMWGFVLLVPLWLGGGAVSLDALLWPRLRRWLGRPGPGLAPGHHA</sequence>
<protein>
    <submittedName>
        <fullName evidence="6">DoxX family protein</fullName>
    </submittedName>
</protein>